<comment type="caution">
    <text evidence="2">The sequence shown here is derived from an EMBL/GenBank/DDBJ whole genome shotgun (WGS) entry which is preliminary data.</text>
</comment>
<reference evidence="3" key="1">
    <citation type="journal article" date="2019" name="Int. J. Syst. Evol. Microbiol.">
        <title>The Global Catalogue of Microorganisms (GCM) 10K type strain sequencing project: providing services to taxonomists for standard genome sequencing and annotation.</title>
        <authorList>
            <consortium name="The Broad Institute Genomics Platform"/>
            <consortium name="The Broad Institute Genome Sequencing Center for Infectious Disease"/>
            <person name="Wu L."/>
            <person name="Ma J."/>
        </authorList>
    </citation>
    <scope>NUCLEOTIDE SEQUENCE [LARGE SCALE GENOMIC DNA]</scope>
    <source>
        <strain evidence="3">CGMCC 4.7177</strain>
    </source>
</reference>
<accession>A0ABW4SC66</accession>
<dbReference type="EMBL" id="JBHUGI010000005">
    <property type="protein sequence ID" value="MFD1926949.1"/>
    <property type="molecule type" value="Genomic_DNA"/>
</dbReference>
<dbReference type="InterPro" id="IPR001387">
    <property type="entry name" value="Cro/C1-type_HTH"/>
</dbReference>
<dbReference type="InterPro" id="IPR010982">
    <property type="entry name" value="Lambda_DNA-bd_dom_sf"/>
</dbReference>
<evidence type="ECO:0000313" key="3">
    <source>
        <dbReference type="Proteomes" id="UP001597218"/>
    </source>
</evidence>
<gene>
    <name evidence="2" type="ORF">ACFSFY_02515</name>
</gene>
<dbReference type="Proteomes" id="UP001597218">
    <property type="component" value="Unassembled WGS sequence"/>
</dbReference>
<dbReference type="Gene3D" id="1.10.260.40">
    <property type="entry name" value="lambda repressor-like DNA-binding domains"/>
    <property type="match status" value="1"/>
</dbReference>
<keyword evidence="3" id="KW-1185">Reference proteome</keyword>
<proteinExistence type="predicted"/>
<dbReference type="Pfam" id="PF01381">
    <property type="entry name" value="HTH_3"/>
    <property type="match status" value="1"/>
</dbReference>
<dbReference type="RefSeq" id="WP_381535608.1">
    <property type="nucleotide sequence ID" value="NZ_JBHUGI010000005.1"/>
</dbReference>
<feature type="domain" description="HTH cro/C1-type" evidence="1">
    <location>
        <begin position="9"/>
        <end position="60"/>
    </location>
</feature>
<sequence length="71" mass="8392">MSKERFMVLRLYNEMTQHEMAVFLNVSQSTIDAIESGVRGLSPYMRGRVAARFKLDADFEEYYENYKRTSI</sequence>
<evidence type="ECO:0000313" key="2">
    <source>
        <dbReference type="EMBL" id="MFD1926949.1"/>
    </source>
</evidence>
<dbReference type="CDD" id="cd00093">
    <property type="entry name" value="HTH_XRE"/>
    <property type="match status" value="1"/>
</dbReference>
<dbReference type="SUPFAM" id="SSF47413">
    <property type="entry name" value="lambda repressor-like DNA-binding domains"/>
    <property type="match status" value="1"/>
</dbReference>
<evidence type="ECO:0000259" key="1">
    <source>
        <dbReference type="PROSITE" id="PS50943"/>
    </source>
</evidence>
<dbReference type="PROSITE" id="PS50943">
    <property type="entry name" value="HTH_CROC1"/>
    <property type="match status" value="1"/>
</dbReference>
<name>A0ABW4SC66_9BACL</name>
<protein>
    <submittedName>
        <fullName evidence="2">Helix-turn-helix domain-containing protein</fullName>
    </submittedName>
</protein>
<organism evidence="2 3">
    <name type="scientific">Sporosarcina siberiensis</name>
    <dbReference type="NCBI Taxonomy" id="1365606"/>
    <lineage>
        <taxon>Bacteria</taxon>
        <taxon>Bacillati</taxon>
        <taxon>Bacillota</taxon>
        <taxon>Bacilli</taxon>
        <taxon>Bacillales</taxon>
        <taxon>Caryophanaceae</taxon>
        <taxon>Sporosarcina</taxon>
    </lineage>
</organism>